<evidence type="ECO:0000259" key="6">
    <source>
        <dbReference type="PROSITE" id="PS50016"/>
    </source>
</evidence>
<feature type="compositionally biased region" description="Basic and acidic residues" evidence="5">
    <location>
        <begin position="153"/>
        <end position="187"/>
    </location>
</feature>
<evidence type="ECO:0000256" key="4">
    <source>
        <dbReference type="PROSITE-ProRule" id="PRU00146"/>
    </source>
</evidence>
<reference evidence="7" key="2">
    <citation type="submission" date="2021-01" db="UniProtKB">
        <authorList>
            <consortium name="EnsemblMetazoa"/>
        </authorList>
    </citation>
    <scope>IDENTIFICATION</scope>
</reference>
<keyword evidence="1" id="KW-0479">Metal-binding</keyword>
<dbReference type="EnsemblMetazoa" id="XM_030977208">
    <property type="protein sequence ID" value="XP_030833068"/>
    <property type="gene ID" value="LOC105443208"/>
</dbReference>
<dbReference type="Pfam" id="PF04843">
    <property type="entry name" value="Herpes_teg_N"/>
    <property type="match status" value="1"/>
</dbReference>
<dbReference type="PANTHER" id="PTHR40552:SF6">
    <property type="entry name" value="FI09606P-RELATED"/>
    <property type="match status" value="1"/>
</dbReference>
<dbReference type="Gene3D" id="3.90.70.120">
    <property type="match status" value="1"/>
</dbReference>
<evidence type="ECO:0000256" key="3">
    <source>
        <dbReference type="ARBA" id="ARBA00022833"/>
    </source>
</evidence>
<name>A0A7M7N999_STRPU</name>
<dbReference type="RefSeq" id="XP_030833072.1">
    <property type="nucleotide sequence ID" value="XM_030977212.1"/>
</dbReference>
<dbReference type="InterPro" id="IPR006928">
    <property type="entry name" value="Herpes_teg_USP"/>
</dbReference>
<proteinExistence type="predicted"/>
<feature type="domain" description="PHD-type" evidence="6">
    <location>
        <begin position="30"/>
        <end position="84"/>
    </location>
</feature>
<dbReference type="SUPFAM" id="SSF54001">
    <property type="entry name" value="Cysteine proteinases"/>
    <property type="match status" value="1"/>
</dbReference>
<dbReference type="InterPro" id="IPR038765">
    <property type="entry name" value="Papain-like_cys_pep_sf"/>
</dbReference>
<dbReference type="InParanoid" id="A0A7M7N999"/>
<keyword evidence="8" id="KW-1185">Reference proteome</keyword>
<evidence type="ECO:0000256" key="5">
    <source>
        <dbReference type="SAM" id="MobiDB-lite"/>
    </source>
</evidence>
<evidence type="ECO:0000256" key="1">
    <source>
        <dbReference type="ARBA" id="ARBA00022723"/>
    </source>
</evidence>
<dbReference type="InterPro" id="IPR011011">
    <property type="entry name" value="Znf_FYVE_PHD"/>
</dbReference>
<accession>A0A7M7N999</accession>
<dbReference type="GO" id="GO:0008270">
    <property type="term" value="F:zinc ion binding"/>
    <property type="evidence" value="ECO:0007669"/>
    <property type="project" value="UniProtKB-KW"/>
</dbReference>
<reference evidence="8" key="1">
    <citation type="submission" date="2015-02" db="EMBL/GenBank/DDBJ databases">
        <title>Genome sequencing for Strongylocentrotus purpuratus.</title>
        <authorList>
            <person name="Murali S."/>
            <person name="Liu Y."/>
            <person name="Vee V."/>
            <person name="English A."/>
            <person name="Wang M."/>
            <person name="Skinner E."/>
            <person name="Han Y."/>
            <person name="Muzny D.M."/>
            <person name="Worley K.C."/>
            <person name="Gibbs R.A."/>
        </authorList>
    </citation>
    <scope>NUCLEOTIDE SEQUENCE</scope>
</reference>
<dbReference type="OrthoDB" id="6092991at2759"/>
<protein>
    <recommendedName>
        <fullName evidence="6">PHD-type domain-containing protein</fullName>
    </recommendedName>
</protein>
<evidence type="ECO:0000313" key="7">
    <source>
        <dbReference type="EnsemblMetazoa" id="XP_030833068"/>
    </source>
</evidence>
<keyword evidence="2 4" id="KW-0863">Zinc-finger</keyword>
<dbReference type="Gene3D" id="3.30.40.10">
    <property type="entry name" value="Zinc/RING finger domain, C3HC4 (zinc finger)"/>
    <property type="match status" value="1"/>
</dbReference>
<sequence>MEFEGDQFKEVIKEIVDMLWSCASVLDPQNEECCVCRNTIEESENKATCESCNEYYHVTCMGFLCQDRVNERRLIWICSSCGNNNIAHRLFDKVCIPSHLNRYQPLETVDEEFDDHVPLLPKQAGTQKKSRSKKRYFKKCKKINIEPGNQSVKEIKSNEFDTHEHDPGVTRRDSPKQRDKLHSEEVDSNEWMKVKTKKARMLEKMQERISQLTAKSDSGTGQKKRTINGVVLEPGVTYIGKAMKSFYERRKSRKSKRKVDIKLNRDVECQKVKDDSVQLYTETLLDEYAKCVQSPQSMMYHETHLYTQKNKEKQSWADIVGHVQNETTQTKSFVGSVTYSHVSLKQSKSKEQSTFRVCGGAKHSQKTEEGNKKVRVLKGNKTSCGKSVDSEVLKMEVSNDKGKACDGKTESVGEVKVDKCNSTAVIKDKLCGSDKDMTEIQSKAAENGQEINTFEVGNQVTYKTSSKHDDECANDQFVKSQKSILKKMFGMEHDSKFHKQSVNTSNVNLEEKQIPNENISNMEQNTLVKCVALGNFHQGNARFGFYSGKQCVSNSFAAILYSKITDVTQWQKQDLDKVLNYGNELYKFIQLSSGINDNFLLISELPDQLEAFDVHYKMQCSQSVMGTICGNESFLINFNAVTLKDALHQELDRHDACFCTFSGQTFAIISTQKQYFIFDSHSRDRHGLMTDDGTSVVLCTSNWKGQSLFV</sequence>
<dbReference type="InterPro" id="IPR019787">
    <property type="entry name" value="Znf_PHD-finger"/>
</dbReference>
<dbReference type="PANTHER" id="PTHR40552">
    <property type="entry name" value="AT05186P-RELATED"/>
    <property type="match status" value="1"/>
</dbReference>
<dbReference type="SUPFAM" id="SSF57903">
    <property type="entry name" value="FYVE/PHD zinc finger"/>
    <property type="match status" value="1"/>
</dbReference>
<evidence type="ECO:0000256" key="2">
    <source>
        <dbReference type="ARBA" id="ARBA00022771"/>
    </source>
</evidence>
<feature type="region of interest" description="Disordered" evidence="5">
    <location>
        <begin position="151"/>
        <end position="187"/>
    </location>
</feature>
<organism evidence="7 8">
    <name type="scientific">Strongylocentrotus purpuratus</name>
    <name type="common">Purple sea urchin</name>
    <dbReference type="NCBI Taxonomy" id="7668"/>
    <lineage>
        <taxon>Eukaryota</taxon>
        <taxon>Metazoa</taxon>
        <taxon>Echinodermata</taxon>
        <taxon>Eleutherozoa</taxon>
        <taxon>Echinozoa</taxon>
        <taxon>Echinoidea</taxon>
        <taxon>Euechinoidea</taxon>
        <taxon>Echinacea</taxon>
        <taxon>Camarodonta</taxon>
        <taxon>Echinidea</taxon>
        <taxon>Strongylocentrotidae</taxon>
        <taxon>Strongylocentrotus</taxon>
    </lineage>
</organism>
<dbReference type="KEGG" id="spu:105443208"/>
<keyword evidence="3" id="KW-0862">Zinc</keyword>
<dbReference type="PROSITE" id="PS50016">
    <property type="entry name" value="ZF_PHD_2"/>
    <property type="match status" value="1"/>
</dbReference>
<dbReference type="GeneID" id="105443208"/>
<evidence type="ECO:0000313" key="8">
    <source>
        <dbReference type="Proteomes" id="UP000007110"/>
    </source>
</evidence>
<dbReference type="Proteomes" id="UP000007110">
    <property type="component" value="Unassembled WGS sequence"/>
</dbReference>
<dbReference type="RefSeq" id="XP_030833068.1">
    <property type="nucleotide sequence ID" value="XM_030977208.1"/>
</dbReference>
<dbReference type="InterPro" id="IPR013083">
    <property type="entry name" value="Znf_RING/FYVE/PHD"/>
</dbReference>
<dbReference type="AlphaFoldDB" id="A0A7M7N999"/>
<dbReference type="EnsemblMetazoa" id="XM_030977212">
    <property type="protein sequence ID" value="XP_030833072"/>
    <property type="gene ID" value="LOC105443208"/>
</dbReference>